<organism evidence="3 6">
    <name type="scientific">Didymodactylos carnosus</name>
    <dbReference type="NCBI Taxonomy" id="1234261"/>
    <lineage>
        <taxon>Eukaryota</taxon>
        <taxon>Metazoa</taxon>
        <taxon>Spiralia</taxon>
        <taxon>Gnathifera</taxon>
        <taxon>Rotifera</taxon>
        <taxon>Eurotatoria</taxon>
        <taxon>Bdelloidea</taxon>
        <taxon>Philodinida</taxon>
        <taxon>Philodinidae</taxon>
        <taxon>Didymodactylos</taxon>
    </lineage>
</organism>
<accession>A0A816AFC7</accession>
<evidence type="ECO:0000313" key="2">
    <source>
        <dbReference type="EMBL" id="CAF1221208.1"/>
    </source>
</evidence>
<evidence type="ECO:0000313" key="5">
    <source>
        <dbReference type="EMBL" id="CAF4469538.1"/>
    </source>
</evidence>
<evidence type="ECO:0000313" key="6">
    <source>
        <dbReference type="Proteomes" id="UP000663829"/>
    </source>
</evidence>
<sequence>MLRRSTRKNAGVNNFYDEQDYCLISFPPFRKHATIPAHIINKDPLDDASGKNESRFAASAGSEEIFIEHHEGESDEGDEYKASPPRRNCTKFDSALATIENLPLAQLPSESYTSQGDSDNEISCSKCEQLQERIEKLEELGQRVPKLKDKMNKLKKLIQFYRKQNSIINLKKPSTTDGNVAPDDLSERLKAAFDVAIKRLHQKIVHQW</sequence>
<evidence type="ECO:0000256" key="1">
    <source>
        <dbReference type="SAM" id="Coils"/>
    </source>
</evidence>
<feature type="coiled-coil region" evidence="1">
    <location>
        <begin position="120"/>
        <end position="164"/>
    </location>
</feature>
<dbReference type="Proteomes" id="UP000681722">
    <property type="component" value="Unassembled WGS sequence"/>
</dbReference>
<reference evidence="3" key="1">
    <citation type="submission" date="2021-02" db="EMBL/GenBank/DDBJ databases">
        <authorList>
            <person name="Nowell W R."/>
        </authorList>
    </citation>
    <scope>NUCLEOTIDE SEQUENCE</scope>
</reference>
<dbReference type="Proteomes" id="UP000677228">
    <property type="component" value="Unassembled WGS sequence"/>
</dbReference>
<dbReference type="Proteomes" id="UP000663829">
    <property type="component" value="Unassembled WGS sequence"/>
</dbReference>
<keyword evidence="6" id="KW-1185">Reference proteome</keyword>
<dbReference type="EMBL" id="CAJNOK010015228">
    <property type="protein sequence ID" value="CAF1221208.1"/>
    <property type="molecule type" value="Genomic_DNA"/>
</dbReference>
<comment type="caution">
    <text evidence="3">The sequence shown here is derived from an EMBL/GenBank/DDBJ whole genome shotgun (WGS) entry which is preliminary data.</text>
</comment>
<protein>
    <submittedName>
        <fullName evidence="3">Uncharacterized protein</fullName>
    </submittedName>
</protein>
<evidence type="ECO:0000313" key="3">
    <source>
        <dbReference type="EMBL" id="CAF1595227.1"/>
    </source>
</evidence>
<dbReference type="AlphaFoldDB" id="A0A816AFC7"/>
<gene>
    <name evidence="3" type="ORF">GPM918_LOCUS42031</name>
    <name evidence="2" type="ORF">OVA965_LOCUS24925</name>
    <name evidence="5" type="ORF">SRO942_LOCUS43195</name>
    <name evidence="4" type="ORF">TMI583_LOCUS25650</name>
</gene>
<proteinExistence type="predicted"/>
<evidence type="ECO:0000313" key="4">
    <source>
        <dbReference type="EMBL" id="CAF4029280.1"/>
    </source>
</evidence>
<dbReference type="EMBL" id="CAJOBC010100814">
    <property type="protein sequence ID" value="CAF4469538.1"/>
    <property type="molecule type" value="Genomic_DNA"/>
</dbReference>
<dbReference type="EMBL" id="CAJNOQ010034549">
    <property type="protein sequence ID" value="CAF1595227.1"/>
    <property type="molecule type" value="Genomic_DNA"/>
</dbReference>
<name>A0A816AFC7_9BILA</name>
<keyword evidence="1" id="KW-0175">Coiled coil</keyword>
<dbReference type="Proteomes" id="UP000682733">
    <property type="component" value="Unassembled WGS sequence"/>
</dbReference>
<dbReference type="EMBL" id="CAJOBA010036769">
    <property type="protein sequence ID" value="CAF4029280.1"/>
    <property type="molecule type" value="Genomic_DNA"/>
</dbReference>